<gene>
    <name evidence="2" type="ORF">TIFTF001_032765</name>
</gene>
<dbReference type="Proteomes" id="UP001187192">
    <property type="component" value="Unassembled WGS sequence"/>
</dbReference>
<dbReference type="AlphaFoldDB" id="A0AA88J8B5"/>
<feature type="region of interest" description="Disordered" evidence="1">
    <location>
        <begin position="44"/>
        <end position="88"/>
    </location>
</feature>
<sequence>MRRVEIAVVAADIVRSVKNAAAIEIARCDRSNGGVCKAEIAVDSHGRDSPLRSRSPNLRRCTSPISDLQRQLAERERKREDGKLARSP</sequence>
<feature type="compositionally biased region" description="Basic and acidic residues" evidence="1">
    <location>
        <begin position="72"/>
        <end position="88"/>
    </location>
</feature>
<name>A0AA88J8B5_FICCA</name>
<comment type="caution">
    <text evidence="2">The sequence shown here is derived from an EMBL/GenBank/DDBJ whole genome shotgun (WGS) entry which is preliminary data.</text>
</comment>
<evidence type="ECO:0000313" key="2">
    <source>
        <dbReference type="EMBL" id="GMN63681.1"/>
    </source>
</evidence>
<evidence type="ECO:0000256" key="1">
    <source>
        <dbReference type="SAM" id="MobiDB-lite"/>
    </source>
</evidence>
<accession>A0AA88J8B5</accession>
<dbReference type="EMBL" id="BTGU01000156">
    <property type="protein sequence ID" value="GMN63681.1"/>
    <property type="molecule type" value="Genomic_DNA"/>
</dbReference>
<proteinExistence type="predicted"/>
<evidence type="ECO:0000313" key="3">
    <source>
        <dbReference type="Proteomes" id="UP001187192"/>
    </source>
</evidence>
<reference evidence="2" key="1">
    <citation type="submission" date="2023-07" db="EMBL/GenBank/DDBJ databases">
        <title>draft genome sequence of fig (Ficus carica).</title>
        <authorList>
            <person name="Takahashi T."/>
            <person name="Nishimura K."/>
        </authorList>
    </citation>
    <scope>NUCLEOTIDE SEQUENCE</scope>
</reference>
<keyword evidence="3" id="KW-1185">Reference proteome</keyword>
<organism evidence="2 3">
    <name type="scientific">Ficus carica</name>
    <name type="common">Common fig</name>
    <dbReference type="NCBI Taxonomy" id="3494"/>
    <lineage>
        <taxon>Eukaryota</taxon>
        <taxon>Viridiplantae</taxon>
        <taxon>Streptophyta</taxon>
        <taxon>Embryophyta</taxon>
        <taxon>Tracheophyta</taxon>
        <taxon>Spermatophyta</taxon>
        <taxon>Magnoliopsida</taxon>
        <taxon>eudicotyledons</taxon>
        <taxon>Gunneridae</taxon>
        <taxon>Pentapetalae</taxon>
        <taxon>rosids</taxon>
        <taxon>fabids</taxon>
        <taxon>Rosales</taxon>
        <taxon>Moraceae</taxon>
        <taxon>Ficeae</taxon>
        <taxon>Ficus</taxon>
    </lineage>
</organism>
<protein>
    <submittedName>
        <fullName evidence="2">Uncharacterized protein</fullName>
    </submittedName>
</protein>